<accession>A0A8S1MM47</accession>
<dbReference type="Proteomes" id="UP000688137">
    <property type="component" value="Unassembled WGS sequence"/>
</dbReference>
<feature type="transmembrane region" description="Helical" evidence="2">
    <location>
        <begin position="474"/>
        <end position="496"/>
    </location>
</feature>
<protein>
    <recommendedName>
        <fullName evidence="5">Transmembrane protein</fullName>
    </recommendedName>
</protein>
<keyword evidence="4" id="KW-1185">Reference proteome</keyword>
<evidence type="ECO:0000256" key="2">
    <source>
        <dbReference type="SAM" id="Phobius"/>
    </source>
</evidence>
<name>A0A8S1MM47_PARPR</name>
<proteinExistence type="predicted"/>
<dbReference type="AlphaFoldDB" id="A0A8S1MM47"/>
<organism evidence="3 4">
    <name type="scientific">Paramecium primaurelia</name>
    <dbReference type="NCBI Taxonomy" id="5886"/>
    <lineage>
        <taxon>Eukaryota</taxon>
        <taxon>Sar</taxon>
        <taxon>Alveolata</taxon>
        <taxon>Ciliophora</taxon>
        <taxon>Intramacronucleata</taxon>
        <taxon>Oligohymenophorea</taxon>
        <taxon>Peniculida</taxon>
        <taxon>Parameciidae</taxon>
        <taxon>Paramecium</taxon>
    </lineage>
</organism>
<evidence type="ECO:0000313" key="3">
    <source>
        <dbReference type="EMBL" id="CAD8080362.1"/>
    </source>
</evidence>
<dbReference type="EMBL" id="CAJJDM010000064">
    <property type="protein sequence ID" value="CAD8080362.1"/>
    <property type="molecule type" value="Genomic_DNA"/>
</dbReference>
<keyword evidence="2" id="KW-1133">Transmembrane helix</keyword>
<evidence type="ECO:0000256" key="1">
    <source>
        <dbReference type="SAM" id="MobiDB-lite"/>
    </source>
</evidence>
<keyword evidence="2" id="KW-0472">Membrane</keyword>
<comment type="caution">
    <text evidence="3">The sequence shown here is derived from an EMBL/GenBank/DDBJ whole genome shotgun (WGS) entry which is preliminary data.</text>
</comment>
<feature type="region of interest" description="Disordered" evidence="1">
    <location>
        <begin position="525"/>
        <end position="546"/>
    </location>
</feature>
<dbReference type="OMA" id="THNIIRH"/>
<evidence type="ECO:0000313" key="4">
    <source>
        <dbReference type="Proteomes" id="UP000688137"/>
    </source>
</evidence>
<reference evidence="3" key="1">
    <citation type="submission" date="2021-01" db="EMBL/GenBank/DDBJ databases">
        <authorList>
            <consortium name="Genoscope - CEA"/>
            <person name="William W."/>
        </authorList>
    </citation>
    <scope>NUCLEOTIDE SEQUENCE</scope>
</reference>
<keyword evidence="2" id="KW-0812">Transmembrane</keyword>
<evidence type="ECO:0008006" key="5">
    <source>
        <dbReference type="Google" id="ProtNLM"/>
    </source>
</evidence>
<gene>
    <name evidence="3" type="ORF">PPRIM_AZ9-3.1.T0630224</name>
</gene>
<sequence>MIIFLLGIVNVFGNNIKNLSDYAIILNQTQEIKHYNLEINEEAVLFQYPQGSILKSLISTDNKTTLCGVSHDYISITTNISKQIIKQDSEMYTTLSDQIVAVINKRTTMGFITEQNNYIEYDLISLDIKNTIALNQYMSQTQIYQSGIYSIETNLTILFYTKNVLILDDANIIVSSNITYMEINEVLSSLGLLYVATNKGLVIYEINAINKTIIYKQTIEDKQHIIDIALGGENGEILYLLKNDGIHIYQITKDFDFNKHSKLSIIPIDYGIAFDQDNDQSLSILIRPQKHVIFVDIEINLDKGIWILESQHKLKINAEEVYINDKYAILKGVDTHNIIRHSLPNIFTRIFNNYPFMLSNAVLLGFHELNIENQEDTVHNWYKNSTKNILYGVDPYQIVLYQWQNFEGQIICQTDDETLIGQTFVYDVQATLSECDQKTQFKDDVVSKDLIVCQFQTKLYIKVLEDILSYQQNILVIICVALGGALILSILVFACYRKKTQSQLNKFQEQIKNYEKFQGEINSETHGIRQATPHPNNNFKIDEDDQ</sequence>